<gene>
    <name evidence="2" type="ORF">PQQ63_15380</name>
</gene>
<evidence type="ECO:0000256" key="1">
    <source>
        <dbReference type="SAM" id="MobiDB-lite"/>
    </source>
</evidence>
<proteinExistence type="predicted"/>
<dbReference type="EMBL" id="JAQQCF010000012">
    <property type="protein sequence ID" value="MFM0638083.1"/>
    <property type="molecule type" value="Genomic_DNA"/>
</dbReference>
<comment type="caution">
    <text evidence="2">The sequence shown here is derived from an EMBL/GenBank/DDBJ whole genome shotgun (WGS) entry which is preliminary data.</text>
</comment>
<feature type="region of interest" description="Disordered" evidence="1">
    <location>
        <begin position="319"/>
        <end position="340"/>
    </location>
</feature>
<evidence type="ECO:0000313" key="2">
    <source>
        <dbReference type="EMBL" id="MFM0638083.1"/>
    </source>
</evidence>
<feature type="compositionally biased region" description="Low complexity" evidence="1">
    <location>
        <begin position="273"/>
        <end position="303"/>
    </location>
</feature>
<organism evidence="2 3">
    <name type="scientific">Paraburkholderia metrosideri</name>
    <dbReference type="NCBI Taxonomy" id="580937"/>
    <lineage>
        <taxon>Bacteria</taxon>
        <taxon>Pseudomonadati</taxon>
        <taxon>Pseudomonadota</taxon>
        <taxon>Betaproteobacteria</taxon>
        <taxon>Burkholderiales</taxon>
        <taxon>Burkholderiaceae</taxon>
        <taxon>Paraburkholderia</taxon>
    </lineage>
</organism>
<dbReference type="Proteomes" id="UP001629432">
    <property type="component" value="Unassembled WGS sequence"/>
</dbReference>
<dbReference type="RefSeq" id="WP_408337013.1">
    <property type="nucleotide sequence ID" value="NZ_JAQQCF010000012.1"/>
</dbReference>
<feature type="region of interest" description="Disordered" evidence="1">
    <location>
        <begin position="238"/>
        <end position="303"/>
    </location>
</feature>
<accession>A0ABW9DRU6</accession>
<name>A0ABW9DRU6_9BURK</name>
<sequence>MPIDPSIPLGAQAPTPINPLQTMATVQAYQGNALRNQVMGAQLQSNQAQSQAVLQATDPTTGQTDWGKAQSILAQDPQNAYNAPAFAQQVQQMKTGQVALDTNAQALAAKRMGVIAQIGVANLSNPNATPQDYVNGIVSAAQNGQIDPQSASTAIVHASQVLSDPQQFKTYLQNGLAALPPEIQAQYVKPAIQAINTGGQTNIVATNPISGAPTVTGSLTNTLSPSEQVARVPTVGANGAQGTVSQASLAPPSLLPPGTAPGAMSEGGNGRYPTAAPAAGAVPAAGASTPGAAPAPASTPAAAAGPAGFLPTSLPPGVSQAADVAGTASGQQFADDQKANAGSGQRVYQLQSALTGLQNAGSTGPGTATMNNIKSFLLAQSPDWLKNHLPGVDPNQIQNYDEANKYLTQYADAKAASMGGDTAKQLATTLSGNASTHISNLAAQDVVKANIGLERMGQAQQAAFAASGLPTSQYTTFASKFGSTIDPRVFIADQLPPTQVMNIVSKMKPQEQAQFKNQYNWAVQNGYISGPQ</sequence>
<feature type="compositionally biased region" description="Polar residues" evidence="1">
    <location>
        <begin position="328"/>
        <end position="340"/>
    </location>
</feature>
<reference evidence="2 3" key="1">
    <citation type="journal article" date="2024" name="Chem. Sci.">
        <title>Discovery of megapolipeptins by genome mining of a Burkholderiales bacteria collection.</title>
        <authorList>
            <person name="Paulo B.S."/>
            <person name="Recchia M.J.J."/>
            <person name="Lee S."/>
            <person name="Fergusson C.H."/>
            <person name="Romanowski S.B."/>
            <person name="Hernandez A."/>
            <person name="Krull N."/>
            <person name="Liu D.Y."/>
            <person name="Cavanagh H."/>
            <person name="Bos A."/>
            <person name="Gray C.A."/>
            <person name="Murphy B.T."/>
            <person name="Linington R.G."/>
            <person name="Eustaquio A.S."/>
        </authorList>
    </citation>
    <scope>NUCLEOTIDE SEQUENCE [LARGE SCALE GENOMIC DNA]</scope>
    <source>
        <strain evidence="2 3">RL17-338-BIC-A</strain>
    </source>
</reference>
<evidence type="ECO:0000313" key="3">
    <source>
        <dbReference type="Proteomes" id="UP001629432"/>
    </source>
</evidence>
<keyword evidence="3" id="KW-1185">Reference proteome</keyword>
<protein>
    <submittedName>
        <fullName evidence="2">Uncharacterized protein</fullName>
    </submittedName>
</protein>